<evidence type="ECO:0000313" key="2">
    <source>
        <dbReference type="EMBL" id="GBN43393.1"/>
    </source>
</evidence>
<dbReference type="AlphaFoldDB" id="A0A4Y2NWW9"/>
<dbReference type="Proteomes" id="UP000499080">
    <property type="component" value="Unassembled WGS sequence"/>
</dbReference>
<reference evidence="2 3" key="1">
    <citation type="journal article" date="2019" name="Sci. Rep.">
        <title>Orb-weaving spider Araneus ventricosus genome elucidates the spidroin gene catalogue.</title>
        <authorList>
            <person name="Kono N."/>
            <person name="Nakamura H."/>
            <person name="Ohtoshi R."/>
            <person name="Moran D.A.P."/>
            <person name="Shinohara A."/>
            <person name="Yoshida Y."/>
            <person name="Fujiwara M."/>
            <person name="Mori M."/>
            <person name="Tomita M."/>
            <person name="Arakawa K."/>
        </authorList>
    </citation>
    <scope>NUCLEOTIDE SEQUENCE [LARGE SCALE GENOMIC DNA]</scope>
</reference>
<name>A0A4Y2NWW9_ARAVE</name>
<protein>
    <submittedName>
        <fullName evidence="2">Uncharacterized protein</fullName>
    </submittedName>
</protein>
<feature type="non-terminal residue" evidence="2">
    <location>
        <position position="1"/>
    </location>
</feature>
<sequence length="79" mass="9181">LIGISEPIPIKKQKSSTERGYDLKGRHIHQGNQRPIRLPWGQMVEDFWQMTAVEIYKLEHTLSKMAPKQDGKQTRISHS</sequence>
<organism evidence="2 3">
    <name type="scientific">Araneus ventricosus</name>
    <name type="common">Orbweaver spider</name>
    <name type="synonym">Epeira ventricosa</name>
    <dbReference type="NCBI Taxonomy" id="182803"/>
    <lineage>
        <taxon>Eukaryota</taxon>
        <taxon>Metazoa</taxon>
        <taxon>Ecdysozoa</taxon>
        <taxon>Arthropoda</taxon>
        <taxon>Chelicerata</taxon>
        <taxon>Arachnida</taxon>
        <taxon>Araneae</taxon>
        <taxon>Araneomorphae</taxon>
        <taxon>Entelegynae</taxon>
        <taxon>Araneoidea</taxon>
        <taxon>Araneidae</taxon>
        <taxon>Araneus</taxon>
    </lineage>
</organism>
<accession>A0A4Y2NWW9</accession>
<gene>
    <name evidence="2" type="ORF">AVEN_152500_1</name>
</gene>
<dbReference type="EMBL" id="BGPR01129953">
    <property type="protein sequence ID" value="GBN43393.1"/>
    <property type="molecule type" value="Genomic_DNA"/>
</dbReference>
<evidence type="ECO:0000256" key="1">
    <source>
        <dbReference type="SAM" id="MobiDB-lite"/>
    </source>
</evidence>
<feature type="region of interest" description="Disordered" evidence="1">
    <location>
        <begin position="1"/>
        <end position="22"/>
    </location>
</feature>
<keyword evidence="3" id="KW-1185">Reference proteome</keyword>
<proteinExistence type="predicted"/>
<comment type="caution">
    <text evidence="2">The sequence shown here is derived from an EMBL/GenBank/DDBJ whole genome shotgun (WGS) entry which is preliminary data.</text>
</comment>
<evidence type="ECO:0000313" key="3">
    <source>
        <dbReference type="Proteomes" id="UP000499080"/>
    </source>
</evidence>